<evidence type="ECO:0000256" key="1">
    <source>
        <dbReference type="ARBA" id="ARBA00006484"/>
    </source>
</evidence>
<sequence>MLPNFSLRGRTAVVTGGVGGMGTSLTRALVDHGANVAVFDLRMPEGELLEAAKAKSVKVRGYIVDVTSMESLTNAYTRVEKDFDGKLDIFVGAAGISHVVDFLDVDWESHLKVITVNQMGLYHSAQLAGRLMIKSGTKHGSMILIGSASATNAPRSVNTSAYNSTKGAVVAMTMAIAKEMGVHGIRVNSVSPGYCITPLTRDYHQLHEAWAKESMLGFVPDGDDIAGTCIFLAGDASRAINAFDLVIDGGATKW</sequence>
<dbReference type="PRINTS" id="PR00081">
    <property type="entry name" value="GDHRDH"/>
</dbReference>
<keyword evidence="5" id="KW-1185">Reference proteome</keyword>
<dbReference type="EMBL" id="KN847335">
    <property type="protein sequence ID" value="KIW44061.1"/>
    <property type="molecule type" value="Genomic_DNA"/>
</dbReference>
<comment type="similarity">
    <text evidence="1">Belongs to the short-chain dehydrogenases/reductases (SDR) family.</text>
</comment>
<evidence type="ECO:0000313" key="5">
    <source>
        <dbReference type="Proteomes" id="UP000053342"/>
    </source>
</evidence>
<accession>A0A0D2AWA9</accession>
<dbReference type="InterPro" id="IPR020904">
    <property type="entry name" value="Sc_DH/Rdtase_CS"/>
</dbReference>
<dbReference type="HOGENOM" id="CLU_010194_1_1_1"/>
<dbReference type="STRING" id="215243.A0A0D2AWA9"/>
<dbReference type="SUPFAM" id="SSF51735">
    <property type="entry name" value="NAD(P)-binding Rossmann-fold domains"/>
    <property type="match status" value="1"/>
</dbReference>
<dbReference type="PANTHER" id="PTHR43008">
    <property type="entry name" value="BENZIL REDUCTASE"/>
    <property type="match status" value="1"/>
</dbReference>
<evidence type="ECO:0000313" key="4">
    <source>
        <dbReference type="EMBL" id="KIW44061.1"/>
    </source>
</evidence>
<dbReference type="RefSeq" id="XP_016264277.1">
    <property type="nucleotide sequence ID" value="XM_016406071.1"/>
</dbReference>
<dbReference type="GeneID" id="27357175"/>
<keyword evidence="2" id="KW-0521">NADP</keyword>
<protein>
    <submittedName>
        <fullName evidence="4">Uncharacterized protein</fullName>
    </submittedName>
</protein>
<keyword evidence="3" id="KW-0560">Oxidoreductase</keyword>
<dbReference type="InterPro" id="IPR036291">
    <property type="entry name" value="NAD(P)-bd_dom_sf"/>
</dbReference>
<dbReference type="Gene3D" id="3.40.50.720">
    <property type="entry name" value="NAD(P)-binding Rossmann-like Domain"/>
    <property type="match status" value="1"/>
</dbReference>
<dbReference type="PANTHER" id="PTHR43008:SF4">
    <property type="entry name" value="CHAIN DEHYDROGENASE, PUTATIVE (AFU_ORTHOLOGUE AFUA_4G08710)-RELATED"/>
    <property type="match status" value="1"/>
</dbReference>
<dbReference type="Pfam" id="PF13561">
    <property type="entry name" value="adh_short_C2"/>
    <property type="match status" value="1"/>
</dbReference>
<dbReference type="OrthoDB" id="5325318at2759"/>
<dbReference type="PROSITE" id="PS00061">
    <property type="entry name" value="ADH_SHORT"/>
    <property type="match status" value="1"/>
</dbReference>
<dbReference type="Proteomes" id="UP000053342">
    <property type="component" value="Unassembled WGS sequence"/>
</dbReference>
<dbReference type="VEuPathDB" id="FungiDB:PV06_05101"/>
<dbReference type="FunFam" id="3.40.50.720:FF:000084">
    <property type="entry name" value="Short-chain dehydrogenase reductase"/>
    <property type="match status" value="1"/>
</dbReference>
<dbReference type="AlphaFoldDB" id="A0A0D2AWA9"/>
<proteinExistence type="inferred from homology"/>
<dbReference type="GO" id="GO:0016616">
    <property type="term" value="F:oxidoreductase activity, acting on the CH-OH group of donors, NAD or NADP as acceptor"/>
    <property type="evidence" value="ECO:0007669"/>
    <property type="project" value="UniProtKB-ARBA"/>
</dbReference>
<dbReference type="PRINTS" id="PR00080">
    <property type="entry name" value="SDRFAMILY"/>
</dbReference>
<gene>
    <name evidence="4" type="ORF">PV06_05101</name>
</gene>
<dbReference type="InterPro" id="IPR002347">
    <property type="entry name" value="SDR_fam"/>
</dbReference>
<reference evidence="4 5" key="1">
    <citation type="submission" date="2015-01" db="EMBL/GenBank/DDBJ databases">
        <title>The Genome Sequence of Exophiala oligosperma CBS72588.</title>
        <authorList>
            <consortium name="The Broad Institute Genomics Platform"/>
            <person name="Cuomo C."/>
            <person name="de Hoog S."/>
            <person name="Gorbushina A."/>
            <person name="Stielow B."/>
            <person name="Teixiera M."/>
            <person name="Abouelleil A."/>
            <person name="Chapman S.B."/>
            <person name="Priest M."/>
            <person name="Young S.K."/>
            <person name="Wortman J."/>
            <person name="Nusbaum C."/>
            <person name="Birren B."/>
        </authorList>
    </citation>
    <scope>NUCLEOTIDE SEQUENCE [LARGE SCALE GENOMIC DNA]</scope>
    <source>
        <strain evidence="4 5">CBS 72588</strain>
    </source>
</reference>
<evidence type="ECO:0000256" key="2">
    <source>
        <dbReference type="ARBA" id="ARBA00022857"/>
    </source>
</evidence>
<dbReference type="GO" id="GO:0050664">
    <property type="term" value="F:oxidoreductase activity, acting on NAD(P)H, oxygen as acceptor"/>
    <property type="evidence" value="ECO:0007669"/>
    <property type="project" value="TreeGrafter"/>
</dbReference>
<name>A0A0D2AWA9_9EURO</name>
<organism evidence="4 5">
    <name type="scientific">Exophiala oligosperma</name>
    <dbReference type="NCBI Taxonomy" id="215243"/>
    <lineage>
        <taxon>Eukaryota</taxon>
        <taxon>Fungi</taxon>
        <taxon>Dikarya</taxon>
        <taxon>Ascomycota</taxon>
        <taxon>Pezizomycotina</taxon>
        <taxon>Eurotiomycetes</taxon>
        <taxon>Chaetothyriomycetidae</taxon>
        <taxon>Chaetothyriales</taxon>
        <taxon>Herpotrichiellaceae</taxon>
        <taxon>Exophiala</taxon>
    </lineage>
</organism>
<evidence type="ECO:0000256" key="3">
    <source>
        <dbReference type="ARBA" id="ARBA00023002"/>
    </source>
</evidence>